<evidence type="ECO:0000313" key="4">
    <source>
        <dbReference type="Proteomes" id="UP000738359"/>
    </source>
</evidence>
<feature type="coiled-coil region" evidence="1">
    <location>
        <begin position="79"/>
        <end position="139"/>
    </location>
</feature>
<dbReference type="Proteomes" id="UP000738359">
    <property type="component" value="Unassembled WGS sequence"/>
</dbReference>
<evidence type="ECO:0000313" key="3">
    <source>
        <dbReference type="EMBL" id="KAF9944500.1"/>
    </source>
</evidence>
<gene>
    <name evidence="3" type="ORF">BGZ70_004579</name>
</gene>
<feature type="region of interest" description="Disordered" evidence="2">
    <location>
        <begin position="24"/>
        <end position="69"/>
    </location>
</feature>
<evidence type="ECO:0000256" key="1">
    <source>
        <dbReference type="SAM" id="Coils"/>
    </source>
</evidence>
<feature type="compositionally biased region" description="Low complexity" evidence="2">
    <location>
        <begin position="37"/>
        <end position="46"/>
    </location>
</feature>
<feature type="compositionally biased region" description="Basic and acidic residues" evidence="2">
    <location>
        <begin position="47"/>
        <end position="68"/>
    </location>
</feature>
<evidence type="ECO:0000256" key="2">
    <source>
        <dbReference type="SAM" id="MobiDB-lite"/>
    </source>
</evidence>
<dbReference type="OrthoDB" id="2157184at2759"/>
<accession>A0A9P6IQP9</accession>
<protein>
    <submittedName>
        <fullName evidence="3">Uncharacterized protein</fullName>
    </submittedName>
</protein>
<name>A0A9P6IQP9_MORAP</name>
<keyword evidence="4" id="KW-1185">Reference proteome</keyword>
<sequence length="271" mass="31083">MLEDQVEQLQTKLSVAEIAKARLEDENAALRQHKGSKGQQQPQQPSQEKDPHGGHGGRSDGAESDHASTESMTIMRTRMLSLTRQRDQLREQLQEAFEIQLAMQERPGGKPSEWNVDDFKRLELALEEKTAELSIWKERAIALEKVVERIRMIKDKPEPTGLNLDRGSTTDSESVISVSSAGGRSQHHTLEELDQVVLRLERRLERRDQELQEVVLEAKRQADQRLEAWKSKWVQVVQRKNAEIHRFQVELESLMAAVNRDRARMAAAMKK</sequence>
<comment type="caution">
    <text evidence="3">The sequence shown here is derived from an EMBL/GenBank/DDBJ whole genome shotgun (WGS) entry which is preliminary data.</text>
</comment>
<dbReference type="AlphaFoldDB" id="A0A9P6IQP9"/>
<keyword evidence="1" id="KW-0175">Coiled coil</keyword>
<proteinExistence type="predicted"/>
<reference evidence="3" key="1">
    <citation type="journal article" date="2020" name="Fungal Divers.">
        <title>Resolving the Mortierellaceae phylogeny through synthesis of multi-gene phylogenetics and phylogenomics.</title>
        <authorList>
            <person name="Vandepol N."/>
            <person name="Liber J."/>
            <person name="Desiro A."/>
            <person name="Na H."/>
            <person name="Kennedy M."/>
            <person name="Barry K."/>
            <person name="Grigoriev I.V."/>
            <person name="Miller A.N."/>
            <person name="O'Donnell K."/>
            <person name="Stajich J.E."/>
            <person name="Bonito G."/>
        </authorList>
    </citation>
    <scope>NUCLEOTIDE SEQUENCE</scope>
    <source>
        <strain evidence="3">CK1249</strain>
    </source>
</reference>
<organism evidence="3 4">
    <name type="scientific">Mortierella alpina</name>
    <name type="common">Oleaginous fungus</name>
    <name type="synonym">Mortierella renispora</name>
    <dbReference type="NCBI Taxonomy" id="64518"/>
    <lineage>
        <taxon>Eukaryota</taxon>
        <taxon>Fungi</taxon>
        <taxon>Fungi incertae sedis</taxon>
        <taxon>Mucoromycota</taxon>
        <taxon>Mortierellomycotina</taxon>
        <taxon>Mortierellomycetes</taxon>
        <taxon>Mortierellales</taxon>
        <taxon>Mortierellaceae</taxon>
        <taxon>Mortierella</taxon>
    </lineage>
</organism>
<feature type="coiled-coil region" evidence="1">
    <location>
        <begin position="190"/>
        <end position="257"/>
    </location>
</feature>
<dbReference type="EMBL" id="JAAAHY010002419">
    <property type="protein sequence ID" value="KAF9944500.1"/>
    <property type="molecule type" value="Genomic_DNA"/>
</dbReference>